<dbReference type="EMBL" id="CAJOBJ010344881">
    <property type="protein sequence ID" value="CAF5199994.1"/>
    <property type="molecule type" value="Genomic_DNA"/>
</dbReference>
<protein>
    <recommendedName>
        <fullName evidence="3">Serine-threonine/tyrosine-protein kinase catalytic domain-containing protein</fullName>
    </recommendedName>
</protein>
<proteinExistence type="predicted"/>
<evidence type="ECO:0000313" key="2">
    <source>
        <dbReference type="Proteomes" id="UP000681720"/>
    </source>
</evidence>
<name>A0A8S3IG60_9BILA</name>
<organism evidence="1 2">
    <name type="scientific">Rotaria magnacalcarata</name>
    <dbReference type="NCBI Taxonomy" id="392030"/>
    <lineage>
        <taxon>Eukaryota</taxon>
        <taxon>Metazoa</taxon>
        <taxon>Spiralia</taxon>
        <taxon>Gnathifera</taxon>
        <taxon>Rotifera</taxon>
        <taxon>Eurotatoria</taxon>
        <taxon>Bdelloidea</taxon>
        <taxon>Philodinida</taxon>
        <taxon>Philodinidae</taxon>
        <taxon>Rotaria</taxon>
    </lineage>
</organism>
<accession>A0A8S3IG60</accession>
<sequence>MAERPHCLFDDDQVLLNLRNSNHDLIIPSYADDLIDLILSCWNKSDYDRPSFYQLNHFFSEKQQLFTIKSDSYQQID</sequence>
<dbReference type="AlphaFoldDB" id="A0A8S3IG60"/>
<gene>
    <name evidence="1" type="ORF">GIL414_LOCUS76236</name>
</gene>
<dbReference type="Gene3D" id="1.10.510.10">
    <property type="entry name" value="Transferase(Phosphotransferase) domain 1"/>
    <property type="match status" value="1"/>
</dbReference>
<evidence type="ECO:0008006" key="3">
    <source>
        <dbReference type="Google" id="ProtNLM"/>
    </source>
</evidence>
<reference evidence="1" key="1">
    <citation type="submission" date="2021-02" db="EMBL/GenBank/DDBJ databases">
        <authorList>
            <person name="Nowell W R."/>
        </authorList>
    </citation>
    <scope>NUCLEOTIDE SEQUENCE</scope>
</reference>
<evidence type="ECO:0000313" key="1">
    <source>
        <dbReference type="EMBL" id="CAF5199994.1"/>
    </source>
</evidence>
<dbReference type="InterPro" id="IPR011009">
    <property type="entry name" value="Kinase-like_dom_sf"/>
</dbReference>
<dbReference type="Proteomes" id="UP000681720">
    <property type="component" value="Unassembled WGS sequence"/>
</dbReference>
<dbReference type="SUPFAM" id="SSF56112">
    <property type="entry name" value="Protein kinase-like (PK-like)"/>
    <property type="match status" value="1"/>
</dbReference>
<comment type="caution">
    <text evidence="1">The sequence shown here is derived from an EMBL/GenBank/DDBJ whole genome shotgun (WGS) entry which is preliminary data.</text>
</comment>